<feature type="transmembrane region" description="Helical" evidence="2">
    <location>
        <begin position="227"/>
        <end position="246"/>
    </location>
</feature>
<keyword evidence="4" id="KW-1185">Reference proteome</keyword>
<evidence type="ECO:0000313" key="3">
    <source>
        <dbReference type="EMBL" id="CAK9060385.1"/>
    </source>
</evidence>
<name>A0ABP0N9C1_9DINO</name>
<evidence type="ECO:0000313" key="4">
    <source>
        <dbReference type="Proteomes" id="UP001642484"/>
    </source>
</evidence>
<sequence>MSAQDRCDLHDDLIFLQLGTSLTSQINQTIQTIQSHCGDADPLGVQFAGLVGSVLALTWLIDVSGAAHACCCAGGRRSAQVVYLGSSVLNSAGLTILLTVSLPYTASLGLSAAASGLLISASAIGGLTGQSLAYWIIPDEADTSCERVRRSTAVTLFGQAAAHTAYVFVVLTMNDLWITWTCLLIFRALSGFFGALTNLAASLVALHMSPESEVMNLQTASQACRNLGLCIGVAGSSIALSTAGALTTSELNTRRLGAVPVMGLVLMVLLIFFVNACFVPRELSRGGAEAGGDEEETERKKNKQQPNHSKEQEEVLAPETERPEATNLESKEANDCKDCALDTKSQKPPTLSKLDDEERKALFWYAVAFNFERSFSVSAIEVATTMISQREFGMTPITTGYIFGLITVGAVLLNLLVGCTPSYIPTRLYIMWLSAIGGAAATVFLFNVWPRVFLYLADTCLFMLSNTANGVVDGIATLAALPNSEYSKKRYMNYKMLAMATARIAAAPVARGIIMLTNRNVYAAAQILFACLGLHSIQRIYHLAYRE</sequence>
<evidence type="ECO:0000256" key="1">
    <source>
        <dbReference type="SAM" id="MobiDB-lite"/>
    </source>
</evidence>
<accession>A0ABP0N9C1</accession>
<reference evidence="3 4" key="1">
    <citation type="submission" date="2024-02" db="EMBL/GenBank/DDBJ databases">
        <authorList>
            <person name="Chen Y."/>
            <person name="Shah S."/>
            <person name="Dougan E. K."/>
            <person name="Thang M."/>
            <person name="Chan C."/>
        </authorList>
    </citation>
    <scope>NUCLEOTIDE SEQUENCE [LARGE SCALE GENOMIC DNA]</scope>
</reference>
<gene>
    <name evidence="3" type="ORF">CCMP2556_LOCUS29713</name>
</gene>
<feature type="transmembrane region" description="Helical" evidence="2">
    <location>
        <begin position="258"/>
        <end position="279"/>
    </location>
</feature>
<keyword evidence="2" id="KW-1133">Transmembrane helix</keyword>
<evidence type="ECO:0000256" key="2">
    <source>
        <dbReference type="SAM" id="Phobius"/>
    </source>
</evidence>
<comment type="caution">
    <text evidence="3">The sequence shown here is derived from an EMBL/GenBank/DDBJ whole genome shotgun (WGS) entry which is preliminary data.</text>
</comment>
<dbReference type="SUPFAM" id="SSF103473">
    <property type="entry name" value="MFS general substrate transporter"/>
    <property type="match status" value="1"/>
</dbReference>
<dbReference type="InterPro" id="IPR036259">
    <property type="entry name" value="MFS_trans_sf"/>
</dbReference>
<dbReference type="Pfam" id="PF07690">
    <property type="entry name" value="MFS_1"/>
    <property type="match status" value="1"/>
</dbReference>
<feature type="region of interest" description="Disordered" evidence="1">
    <location>
        <begin position="285"/>
        <end position="333"/>
    </location>
</feature>
<keyword evidence="2" id="KW-0812">Transmembrane</keyword>
<dbReference type="Gene3D" id="1.20.1250.20">
    <property type="entry name" value="MFS general substrate transporter like domains"/>
    <property type="match status" value="1"/>
</dbReference>
<feature type="transmembrane region" description="Helical" evidence="2">
    <location>
        <begin position="81"/>
        <end position="104"/>
    </location>
</feature>
<feature type="transmembrane region" description="Helical" evidence="2">
    <location>
        <begin position="153"/>
        <end position="171"/>
    </location>
</feature>
<dbReference type="InterPro" id="IPR011701">
    <property type="entry name" value="MFS"/>
</dbReference>
<dbReference type="EMBL" id="CAXAMN010021512">
    <property type="protein sequence ID" value="CAK9060385.1"/>
    <property type="molecule type" value="Genomic_DNA"/>
</dbReference>
<dbReference type="Proteomes" id="UP001642484">
    <property type="component" value="Unassembled WGS sequence"/>
</dbReference>
<feature type="transmembrane region" description="Helical" evidence="2">
    <location>
        <begin position="400"/>
        <end position="417"/>
    </location>
</feature>
<feature type="compositionally biased region" description="Basic and acidic residues" evidence="1">
    <location>
        <begin position="308"/>
        <end position="333"/>
    </location>
</feature>
<keyword evidence="2" id="KW-0472">Membrane</keyword>
<feature type="transmembrane region" description="Helical" evidence="2">
    <location>
        <begin position="177"/>
        <end position="206"/>
    </location>
</feature>
<feature type="transmembrane region" description="Helical" evidence="2">
    <location>
        <begin position="429"/>
        <end position="449"/>
    </location>
</feature>
<protein>
    <recommendedName>
        <fullName evidence="5">Solute carrier family 40 protein</fullName>
    </recommendedName>
</protein>
<organism evidence="3 4">
    <name type="scientific">Durusdinium trenchii</name>
    <dbReference type="NCBI Taxonomy" id="1381693"/>
    <lineage>
        <taxon>Eukaryota</taxon>
        <taxon>Sar</taxon>
        <taxon>Alveolata</taxon>
        <taxon>Dinophyceae</taxon>
        <taxon>Suessiales</taxon>
        <taxon>Symbiodiniaceae</taxon>
        <taxon>Durusdinium</taxon>
    </lineage>
</organism>
<feature type="transmembrane region" description="Helical" evidence="2">
    <location>
        <begin position="43"/>
        <end position="61"/>
    </location>
</feature>
<feature type="transmembrane region" description="Helical" evidence="2">
    <location>
        <begin position="110"/>
        <end position="137"/>
    </location>
</feature>
<proteinExistence type="predicted"/>
<evidence type="ECO:0008006" key="5">
    <source>
        <dbReference type="Google" id="ProtNLM"/>
    </source>
</evidence>